<dbReference type="InterPro" id="IPR032710">
    <property type="entry name" value="NTF2-like_dom_sf"/>
</dbReference>
<keyword evidence="1" id="KW-0812">Transmembrane</keyword>
<keyword evidence="3" id="KW-1185">Reference proteome</keyword>
<gene>
    <name evidence="2" type="ORF">E3U55_10910</name>
</gene>
<accession>A0A4Y8IIK3</accession>
<dbReference type="AlphaFoldDB" id="A0A4Y8IIK3"/>
<evidence type="ECO:0000256" key="1">
    <source>
        <dbReference type="SAM" id="Phobius"/>
    </source>
</evidence>
<comment type="caution">
    <text evidence="2">The sequence shown here is derived from an EMBL/GenBank/DDBJ whole genome shotgun (WGS) entry which is preliminary data.</text>
</comment>
<dbReference type="EMBL" id="SOPW01000011">
    <property type="protein sequence ID" value="TFB19220.1"/>
    <property type="molecule type" value="Genomic_DNA"/>
</dbReference>
<dbReference type="SUPFAM" id="SSF54427">
    <property type="entry name" value="NTF2-like"/>
    <property type="match status" value="1"/>
</dbReference>
<organism evidence="2 3">
    <name type="scientific">Filobacillus milosensis</name>
    <dbReference type="NCBI Taxonomy" id="94137"/>
    <lineage>
        <taxon>Bacteria</taxon>
        <taxon>Bacillati</taxon>
        <taxon>Bacillota</taxon>
        <taxon>Bacilli</taxon>
        <taxon>Bacillales</taxon>
        <taxon>Bacillaceae</taxon>
        <taxon>Filobacillus</taxon>
    </lineage>
</organism>
<dbReference type="Proteomes" id="UP000297975">
    <property type="component" value="Unassembled WGS sequence"/>
</dbReference>
<protein>
    <recommendedName>
        <fullName evidence="4">DUF4829 domain-containing protein</fullName>
    </recommendedName>
</protein>
<keyword evidence="1" id="KW-0472">Membrane</keyword>
<evidence type="ECO:0008006" key="4">
    <source>
        <dbReference type="Google" id="ProtNLM"/>
    </source>
</evidence>
<evidence type="ECO:0000313" key="2">
    <source>
        <dbReference type="EMBL" id="TFB19220.1"/>
    </source>
</evidence>
<reference evidence="2 3" key="1">
    <citation type="submission" date="2019-03" db="EMBL/GenBank/DDBJ databases">
        <authorList>
            <person name="He R.-H."/>
        </authorList>
    </citation>
    <scope>NUCLEOTIDE SEQUENCE [LARGE SCALE GENOMIC DNA]</scope>
    <source>
        <strain evidence="3">SH 714</strain>
    </source>
</reference>
<name>A0A4Y8IIK3_9BACI</name>
<feature type="transmembrane region" description="Helical" evidence="1">
    <location>
        <begin position="9"/>
        <end position="28"/>
    </location>
</feature>
<proteinExistence type="predicted"/>
<sequence>MRRRGNAKGILILGGALAVIILLIISLFNGRKSPEEQAAEAVHQFYTYEQDGTFSESWEMFHPLMQQKFDKGYYIQDRAHVFMNHFGVTTYSYTLSEPTKVTNWAMEDGAEPLEQAIKFAIYKTYKGKYGNFTIVQDVYATELQGKWRILWDYNK</sequence>
<evidence type="ECO:0000313" key="3">
    <source>
        <dbReference type="Proteomes" id="UP000297975"/>
    </source>
</evidence>
<dbReference type="RefSeq" id="WP_134340463.1">
    <property type="nucleotide sequence ID" value="NZ_SOPW01000011.1"/>
</dbReference>
<dbReference type="OrthoDB" id="2720594at2"/>
<keyword evidence="1" id="KW-1133">Transmembrane helix</keyword>